<dbReference type="RefSeq" id="WP_189517239.1">
    <property type="nucleotide sequence ID" value="NZ_BMXG01000029.1"/>
</dbReference>
<feature type="domain" description="NIF system FeS cluster assembly NifU N-terminal" evidence="1">
    <location>
        <begin position="8"/>
        <end position="127"/>
    </location>
</feature>
<reference evidence="2" key="2">
    <citation type="submission" date="2020-09" db="EMBL/GenBank/DDBJ databases">
        <authorList>
            <person name="Sun Q."/>
            <person name="Kim S."/>
        </authorList>
    </citation>
    <scope>NUCLEOTIDE SEQUENCE</scope>
    <source>
        <strain evidence="2">KCTC 12870</strain>
    </source>
</reference>
<name>A0A8J3DF60_9BACT</name>
<organism evidence="2 3">
    <name type="scientific">Cerasicoccus arenae</name>
    <dbReference type="NCBI Taxonomy" id="424488"/>
    <lineage>
        <taxon>Bacteria</taxon>
        <taxon>Pseudomonadati</taxon>
        <taxon>Verrucomicrobiota</taxon>
        <taxon>Opitutia</taxon>
        <taxon>Puniceicoccales</taxon>
        <taxon>Cerasicoccaceae</taxon>
        <taxon>Cerasicoccus</taxon>
    </lineage>
</organism>
<dbReference type="NCBIfam" id="TIGR01994">
    <property type="entry name" value="SUF_scaf_2"/>
    <property type="match status" value="1"/>
</dbReference>
<dbReference type="SUPFAM" id="SSF82649">
    <property type="entry name" value="SufE/NifU"/>
    <property type="match status" value="1"/>
</dbReference>
<protein>
    <submittedName>
        <fullName evidence="2">Iron-sulfur cluster assembly scaffold protein NifU</fullName>
    </submittedName>
</protein>
<dbReference type="InterPro" id="IPR002871">
    <property type="entry name" value="NIF_FeS_clus_asmbl_NifU_N"/>
</dbReference>
<dbReference type="Proteomes" id="UP000642829">
    <property type="component" value="Unassembled WGS sequence"/>
</dbReference>
<keyword evidence="3" id="KW-1185">Reference proteome</keyword>
<reference evidence="2" key="1">
    <citation type="journal article" date="2014" name="Int. J. Syst. Evol. Microbiol.">
        <title>Complete genome sequence of Corynebacterium casei LMG S-19264T (=DSM 44701T), isolated from a smear-ripened cheese.</title>
        <authorList>
            <consortium name="US DOE Joint Genome Institute (JGI-PGF)"/>
            <person name="Walter F."/>
            <person name="Albersmeier A."/>
            <person name="Kalinowski J."/>
            <person name="Ruckert C."/>
        </authorList>
    </citation>
    <scope>NUCLEOTIDE SEQUENCE</scope>
    <source>
        <strain evidence="2">KCTC 12870</strain>
    </source>
</reference>
<dbReference type="GO" id="GO:0051536">
    <property type="term" value="F:iron-sulfur cluster binding"/>
    <property type="evidence" value="ECO:0007669"/>
    <property type="project" value="InterPro"/>
</dbReference>
<dbReference type="Gene3D" id="3.90.1010.10">
    <property type="match status" value="1"/>
</dbReference>
<evidence type="ECO:0000259" key="1">
    <source>
        <dbReference type="Pfam" id="PF01592"/>
    </source>
</evidence>
<sequence length="141" mass="15217">MTDDPELYREILLDHGQHPRGDGLLDPCDLATEGSNADTGDVVRLTVRLAEGQIAEMGFTAEGSAVLRASCSLMTEALTGQSTVEAAAKADQFMALLRGESDDDNWDGLGDAVALRGIRQFPARVRCAILPWRTFARLIAQ</sequence>
<dbReference type="GO" id="GO:0005506">
    <property type="term" value="F:iron ion binding"/>
    <property type="evidence" value="ECO:0007669"/>
    <property type="project" value="InterPro"/>
</dbReference>
<accession>A0A8J3DF60</accession>
<gene>
    <name evidence="2" type="primary">nifU</name>
    <name evidence="2" type="ORF">GCM10007047_32570</name>
</gene>
<dbReference type="AlphaFoldDB" id="A0A8J3DF60"/>
<dbReference type="EMBL" id="BMXG01000029">
    <property type="protein sequence ID" value="GHC12671.1"/>
    <property type="molecule type" value="Genomic_DNA"/>
</dbReference>
<dbReference type="Pfam" id="PF01592">
    <property type="entry name" value="NifU_N"/>
    <property type="match status" value="1"/>
</dbReference>
<dbReference type="GO" id="GO:0016226">
    <property type="term" value="P:iron-sulfur cluster assembly"/>
    <property type="evidence" value="ECO:0007669"/>
    <property type="project" value="InterPro"/>
</dbReference>
<evidence type="ECO:0000313" key="3">
    <source>
        <dbReference type="Proteomes" id="UP000642829"/>
    </source>
</evidence>
<evidence type="ECO:0000313" key="2">
    <source>
        <dbReference type="EMBL" id="GHC12671.1"/>
    </source>
</evidence>
<comment type="caution">
    <text evidence="2">The sequence shown here is derived from an EMBL/GenBank/DDBJ whole genome shotgun (WGS) entry which is preliminary data.</text>
</comment>
<proteinExistence type="predicted"/>
<dbReference type="CDD" id="cd06664">
    <property type="entry name" value="IscU_like"/>
    <property type="match status" value="1"/>
</dbReference>